<dbReference type="GO" id="GO:0005506">
    <property type="term" value="F:iron ion binding"/>
    <property type="evidence" value="ECO:0007669"/>
    <property type="project" value="InterPro"/>
</dbReference>
<accession>A0A075WHY3</accession>
<dbReference type="AlphaFoldDB" id="A0A075WHY3"/>
<dbReference type="Gene3D" id="2.20.28.10">
    <property type="match status" value="1"/>
</dbReference>
<dbReference type="HOGENOM" id="CLU_095256_1_0_2"/>
<reference evidence="3 4" key="1">
    <citation type="submission" date="2013-07" db="EMBL/GenBank/DDBJ databases">
        <title>Genome of Archaeoglobus fulgidus.</title>
        <authorList>
            <person name="Fiebig A."/>
            <person name="Birkeland N.-K."/>
        </authorList>
    </citation>
    <scope>NUCLEOTIDE SEQUENCE [LARGE SCALE GENOMIC DNA]</scope>
    <source>
        <strain evidence="3 4">DSM 8774</strain>
    </source>
</reference>
<feature type="domain" description="Rubredoxin-like" evidence="2">
    <location>
        <begin position="112"/>
        <end position="145"/>
    </location>
</feature>
<dbReference type="KEGG" id="afg:AFULGI_00003410"/>
<sequence length="150" mass="17352">MYEDVVGRELERYGLFSAYAKMAKDERIKKLYQSLARAEEIALISLLRNLGKDPYRDAVEMGERLEDEARFMEEKMKEALAEKNRKVATNLRFLAVIKKNMSEMLEFPEDFKAIYVCPMCGYIVKDETPDVCPLCNAPGESFEKFEVIGE</sequence>
<dbReference type="InterPro" id="IPR048574">
    <property type="entry name" value="RUBY_RBDX"/>
</dbReference>
<dbReference type="PANTHER" id="PTHR33746">
    <property type="entry name" value="RUBRERYTHRIN"/>
    <property type="match status" value="1"/>
</dbReference>
<dbReference type="SUPFAM" id="SSF57802">
    <property type="entry name" value="Rubredoxin-like"/>
    <property type="match status" value="1"/>
</dbReference>
<evidence type="ECO:0000259" key="2">
    <source>
        <dbReference type="PROSITE" id="PS50903"/>
    </source>
</evidence>
<proteinExistence type="predicted"/>
<dbReference type="EMBL" id="CP006577">
    <property type="protein sequence ID" value="AIG97163.1"/>
    <property type="molecule type" value="Genomic_DNA"/>
</dbReference>
<evidence type="ECO:0000313" key="4">
    <source>
        <dbReference type="Proteomes" id="UP000028501"/>
    </source>
</evidence>
<feature type="coiled-coil region" evidence="1">
    <location>
        <begin position="55"/>
        <end position="82"/>
    </location>
</feature>
<evidence type="ECO:0000256" key="1">
    <source>
        <dbReference type="SAM" id="Coils"/>
    </source>
</evidence>
<dbReference type="InterPro" id="IPR052753">
    <property type="entry name" value="Rbr2/Nigerythrin"/>
</dbReference>
<organism evidence="3 4">
    <name type="scientific">Archaeoglobus fulgidus DSM 8774</name>
    <dbReference type="NCBI Taxonomy" id="1344584"/>
    <lineage>
        <taxon>Archaea</taxon>
        <taxon>Methanobacteriati</taxon>
        <taxon>Methanobacteriota</taxon>
        <taxon>Archaeoglobi</taxon>
        <taxon>Archaeoglobales</taxon>
        <taxon>Archaeoglobaceae</taxon>
        <taxon>Archaeoglobus</taxon>
    </lineage>
</organism>
<dbReference type="GeneID" id="24793881"/>
<gene>
    <name evidence="3" type="ORF">AFULGI_00003410</name>
</gene>
<dbReference type="Pfam" id="PF21349">
    <property type="entry name" value="RUBY_RBDX"/>
    <property type="match status" value="1"/>
</dbReference>
<evidence type="ECO:0000313" key="3">
    <source>
        <dbReference type="EMBL" id="AIG97163.1"/>
    </source>
</evidence>
<dbReference type="CDD" id="cd00729">
    <property type="entry name" value="rubredoxin_SM"/>
    <property type="match status" value="1"/>
</dbReference>
<protein>
    <submittedName>
        <fullName evidence="3">Rubrerythrin</fullName>
    </submittedName>
</protein>
<dbReference type="PANTHER" id="PTHR33746:SF4">
    <property type="entry name" value="RUBRERYTHRIN"/>
    <property type="match status" value="1"/>
</dbReference>
<name>A0A075WHY3_ARCFL</name>
<keyword evidence="1" id="KW-0175">Coiled coil</keyword>
<dbReference type="RefSeq" id="WP_010877849.1">
    <property type="nucleotide sequence ID" value="NZ_CP006577.1"/>
</dbReference>
<dbReference type="PROSITE" id="PS50903">
    <property type="entry name" value="RUBREDOXIN_LIKE"/>
    <property type="match status" value="1"/>
</dbReference>
<dbReference type="InterPro" id="IPR024934">
    <property type="entry name" value="Rubredoxin-like_dom"/>
</dbReference>
<dbReference type="Proteomes" id="UP000028501">
    <property type="component" value="Chromosome"/>
</dbReference>